<sequence>MPMQVQPQPVITNNAFYGFANPDPWSNFGGYNAPAPAPAPKEVIVIQDDDEIKEVAAPVAKVASISKPKPSSYAWKLGKKVLDKYLNNQGGSDQSLLYESLKNLPSDKRNRYCEANWHTEQNAKDDIFEMSKLFLDAQEMVLYATQWDALMREKGEEARAEIAAAKSALRQALPDKRWEKREREQQGQFSDWLMRMKGPEFYRLYKRDKSPAAVQDVLREQREERAKERHSILTARKRKADRAQGRLKPAKKPKIIASRQPPKKASAPVIQPARMETDLDAEGETDDEYEREKLKSLQVVASPADDAAPPTPAQPIQEARSPSVPPSPSPSRSPSPFNDPSHADLEIINPDLDSPLEHVTAVTATTSLPVYSPPVPLGKHTAAQHTDEGYSSPSIKPPAPDKSSEQATAPKSLTSPTTREENTVVGDETFAEQAPAPLLITDTAQEENTVVIEKYLEDEEIDGLFEEDEMTEEENTPTTNTQTGEDLPGPVSEPAVEIAVMTPVAAPEVVENLPAAVSEAVVEVVAESADAAREVAEVLLGPLCEPVVETAAMTPVGATEVAGDLPAPVPEATKAMLIQADQHYEKLVAAKQVEIADVEQSIAQATTHYNALVRKRKEKDRPVNEAKLRILKVELQGLQERSQAEKVEMWKESDPARAVALETYFAQKAEREAITEAQKKNDVMSCGGSKVRF</sequence>
<dbReference type="EMBL" id="JAKIXB020000016">
    <property type="protein sequence ID" value="KAL1601146.1"/>
    <property type="molecule type" value="Genomic_DNA"/>
</dbReference>
<feature type="compositionally biased region" description="Acidic residues" evidence="1">
    <location>
        <begin position="466"/>
        <end position="475"/>
    </location>
</feature>
<proteinExistence type="predicted"/>
<evidence type="ECO:0000313" key="2">
    <source>
        <dbReference type="EMBL" id="KAL1601146.1"/>
    </source>
</evidence>
<accession>A0ABR3R9S5</accession>
<dbReference type="Proteomes" id="UP001521222">
    <property type="component" value="Unassembled WGS sequence"/>
</dbReference>
<feature type="region of interest" description="Disordered" evidence="1">
    <location>
        <begin position="366"/>
        <end position="445"/>
    </location>
</feature>
<gene>
    <name evidence="2" type="ORF">SLS59_005298</name>
</gene>
<organism evidence="2 3">
    <name type="scientific">Nothophoma quercina</name>
    <dbReference type="NCBI Taxonomy" id="749835"/>
    <lineage>
        <taxon>Eukaryota</taxon>
        <taxon>Fungi</taxon>
        <taxon>Dikarya</taxon>
        <taxon>Ascomycota</taxon>
        <taxon>Pezizomycotina</taxon>
        <taxon>Dothideomycetes</taxon>
        <taxon>Pleosporomycetidae</taxon>
        <taxon>Pleosporales</taxon>
        <taxon>Pleosporineae</taxon>
        <taxon>Didymellaceae</taxon>
        <taxon>Nothophoma</taxon>
    </lineage>
</organism>
<feature type="compositionally biased region" description="Acidic residues" evidence="1">
    <location>
        <begin position="278"/>
        <end position="289"/>
    </location>
</feature>
<feature type="compositionally biased region" description="Low complexity" evidence="1">
    <location>
        <begin position="476"/>
        <end position="485"/>
    </location>
</feature>
<feature type="region of interest" description="Disordered" evidence="1">
    <location>
        <begin position="301"/>
        <end position="352"/>
    </location>
</feature>
<comment type="caution">
    <text evidence="2">The sequence shown here is derived from an EMBL/GenBank/DDBJ whole genome shotgun (WGS) entry which is preliminary data.</text>
</comment>
<feature type="compositionally biased region" description="Pro residues" evidence="1">
    <location>
        <begin position="323"/>
        <end position="333"/>
    </location>
</feature>
<feature type="region of interest" description="Disordered" evidence="1">
    <location>
        <begin position="220"/>
        <end position="289"/>
    </location>
</feature>
<evidence type="ECO:0000256" key="1">
    <source>
        <dbReference type="SAM" id="MobiDB-lite"/>
    </source>
</evidence>
<reference evidence="2 3" key="1">
    <citation type="submission" date="2024-02" db="EMBL/GenBank/DDBJ databases">
        <title>De novo assembly and annotation of 12 fungi associated with fruit tree decline syndrome in Ontario, Canada.</title>
        <authorList>
            <person name="Sulman M."/>
            <person name="Ellouze W."/>
            <person name="Ilyukhin E."/>
        </authorList>
    </citation>
    <scope>NUCLEOTIDE SEQUENCE [LARGE SCALE GENOMIC DNA]</scope>
    <source>
        <strain evidence="2 3">M97-236</strain>
    </source>
</reference>
<feature type="compositionally biased region" description="Basic and acidic residues" evidence="1">
    <location>
        <begin position="220"/>
        <end position="231"/>
    </location>
</feature>
<name>A0ABR3R9S5_9PLEO</name>
<protein>
    <submittedName>
        <fullName evidence="2">Uncharacterized protein</fullName>
    </submittedName>
</protein>
<feature type="region of interest" description="Disordered" evidence="1">
    <location>
        <begin position="466"/>
        <end position="489"/>
    </location>
</feature>
<keyword evidence="3" id="KW-1185">Reference proteome</keyword>
<evidence type="ECO:0000313" key="3">
    <source>
        <dbReference type="Proteomes" id="UP001521222"/>
    </source>
</evidence>
<feature type="compositionally biased region" description="Polar residues" evidence="1">
    <location>
        <begin position="405"/>
        <end position="417"/>
    </location>
</feature>